<proteinExistence type="predicted"/>
<organism evidence="2 3">
    <name type="scientific">Heliocybe sulcata</name>
    <dbReference type="NCBI Taxonomy" id="5364"/>
    <lineage>
        <taxon>Eukaryota</taxon>
        <taxon>Fungi</taxon>
        <taxon>Dikarya</taxon>
        <taxon>Basidiomycota</taxon>
        <taxon>Agaricomycotina</taxon>
        <taxon>Agaricomycetes</taxon>
        <taxon>Gloeophyllales</taxon>
        <taxon>Gloeophyllaceae</taxon>
        <taxon>Heliocybe</taxon>
    </lineage>
</organism>
<protein>
    <submittedName>
        <fullName evidence="2">PLP-dependent transferase</fullName>
    </submittedName>
</protein>
<dbReference type="STRING" id="5364.A0A5C3N6K5"/>
<feature type="domain" description="Aminotransferase class V" evidence="1">
    <location>
        <begin position="23"/>
        <end position="256"/>
    </location>
</feature>
<evidence type="ECO:0000313" key="3">
    <source>
        <dbReference type="Proteomes" id="UP000305948"/>
    </source>
</evidence>
<dbReference type="Gene3D" id="3.90.1150.10">
    <property type="entry name" value="Aspartate Aminotransferase, domain 1"/>
    <property type="match status" value="1"/>
</dbReference>
<dbReference type="InterPro" id="IPR015421">
    <property type="entry name" value="PyrdxlP-dep_Trfase_major"/>
</dbReference>
<dbReference type="Gene3D" id="3.40.640.10">
    <property type="entry name" value="Type I PLP-dependent aspartate aminotransferase-like (Major domain)"/>
    <property type="match status" value="1"/>
</dbReference>
<dbReference type="OrthoDB" id="420046at2759"/>
<dbReference type="PANTHER" id="PTHR43586:SF21">
    <property type="entry name" value="PYRIDOXAL PHOSPHATE (PLP)-DEPENDENT ASPARTATE AMINOTRANSFERASE SUPERFAMILY"/>
    <property type="match status" value="1"/>
</dbReference>
<keyword evidence="2" id="KW-0808">Transferase</keyword>
<dbReference type="PANTHER" id="PTHR43586">
    <property type="entry name" value="CYSTEINE DESULFURASE"/>
    <property type="match status" value="1"/>
</dbReference>
<dbReference type="InterPro" id="IPR000192">
    <property type="entry name" value="Aminotrans_V_dom"/>
</dbReference>
<dbReference type="Proteomes" id="UP000305948">
    <property type="component" value="Unassembled WGS sequence"/>
</dbReference>
<evidence type="ECO:0000313" key="2">
    <source>
        <dbReference type="EMBL" id="TFK53439.1"/>
    </source>
</evidence>
<dbReference type="InterPro" id="IPR015422">
    <property type="entry name" value="PyrdxlP-dep_Trfase_small"/>
</dbReference>
<dbReference type="SUPFAM" id="SSF53383">
    <property type="entry name" value="PLP-dependent transferases"/>
    <property type="match status" value="1"/>
</dbReference>
<feature type="domain" description="Aminotransferase class V" evidence="1">
    <location>
        <begin position="352"/>
        <end position="425"/>
    </location>
</feature>
<evidence type="ECO:0000259" key="1">
    <source>
        <dbReference type="Pfam" id="PF00266"/>
    </source>
</evidence>
<keyword evidence="3" id="KW-1185">Reference proteome</keyword>
<dbReference type="Pfam" id="PF00266">
    <property type="entry name" value="Aminotran_5"/>
    <property type="match status" value="2"/>
</dbReference>
<dbReference type="EMBL" id="ML213507">
    <property type="protein sequence ID" value="TFK53439.1"/>
    <property type="molecule type" value="Genomic_DNA"/>
</dbReference>
<dbReference type="InterPro" id="IPR015424">
    <property type="entry name" value="PyrdxlP-dep_Trfase"/>
</dbReference>
<name>A0A5C3N6K5_9AGAM</name>
<accession>A0A5C3N6K5</accession>
<dbReference type="AlphaFoldDB" id="A0A5C3N6K5"/>
<dbReference type="GO" id="GO:0016740">
    <property type="term" value="F:transferase activity"/>
    <property type="evidence" value="ECO:0007669"/>
    <property type="project" value="UniProtKB-KW"/>
</dbReference>
<reference evidence="2 3" key="1">
    <citation type="journal article" date="2019" name="Nat. Ecol. Evol.">
        <title>Megaphylogeny resolves global patterns of mushroom evolution.</title>
        <authorList>
            <person name="Varga T."/>
            <person name="Krizsan K."/>
            <person name="Foldi C."/>
            <person name="Dima B."/>
            <person name="Sanchez-Garcia M."/>
            <person name="Sanchez-Ramirez S."/>
            <person name="Szollosi G.J."/>
            <person name="Szarkandi J.G."/>
            <person name="Papp V."/>
            <person name="Albert L."/>
            <person name="Andreopoulos W."/>
            <person name="Angelini C."/>
            <person name="Antonin V."/>
            <person name="Barry K.W."/>
            <person name="Bougher N.L."/>
            <person name="Buchanan P."/>
            <person name="Buyck B."/>
            <person name="Bense V."/>
            <person name="Catcheside P."/>
            <person name="Chovatia M."/>
            <person name="Cooper J."/>
            <person name="Damon W."/>
            <person name="Desjardin D."/>
            <person name="Finy P."/>
            <person name="Geml J."/>
            <person name="Haridas S."/>
            <person name="Hughes K."/>
            <person name="Justo A."/>
            <person name="Karasinski D."/>
            <person name="Kautmanova I."/>
            <person name="Kiss B."/>
            <person name="Kocsube S."/>
            <person name="Kotiranta H."/>
            <person name="LaButti K.M."/>
            <person name="Lechner B.E."/>
            <person name="Liimatainen K."/>
            <person name="Lipzen A."/>
            <person name="Lukacs Z."/>
            <person name="Mihaltcheva S."/>
            <person name="Morgado L.N."/>
            <person name="Niskanen T."/>
            <person name="Noordeloos M.E."/>
            <person name="Ohm R.A."/>
            <person name="Ortiz-Santana B."/>
            <person name="Ovrebo C."/>
            <person name="Racz N."/>
            <person name="Riley R."/>
            <person name="Savchenko A."/>
            <person name="Shiryaev A."/>
            <person name="Soop K."/>
            <person name="Spirin V."/>
            <person name="Szebenyi C."/>
            <person name="Tomsovsky M."/>
            <person name="Tulloss R.E."/>
            <person name="Uehling J."/>
            <person name="Grigoriev I.V."/>
            <person name="Vagvolgyi C."/>
            <person name="Papp T."/>
            <person name="Martin F.M."/>
            <person name="Miettinen O."/>
            <person name="Hibbett D.S."/>
            <person name="Nagy L.G."/>
        </authorList>
    </citation>
    <scope>NUCLEOTIDE SEQUENCE [LARGE SCALE GENOMIC DNA]</scope>
    <source>
        <strain evidence="2 3">OMC1185</strain>
    </source>
</reference>
<sequence length="436" mass="47623">MSSTLDIDAVRAQFPSLAKSFIFAENAGGSQILGSCVDRVADYLINTNAQHGAGYEHSIKATERVAQGKRAVAELFGVEGGNADDQVVLGGSSTQLVENLARAVEQDIRPGEEIIVTGEHETNAGPWKKLATRAGAALRLWEHMPLSTSPSNPYAVSLQLSTLLPLITPVTRIIAISACSNLLGSVTDVGAVVKAVKEKAKEVGARKVEVCVDCVAYAPHRRMEVTKWGVDYAVFSLYKVYGPHISALYIHPAALSSSLSSLAHHFLPSNTIYKISPGGPGYELVWSATAIPEYFLSLSPSHTYQESFEMIRKHEEGLVRRLLGWLEAREQWERGVRVVGEGLKELEGDGVARRVPTVSFVVVGNKPMKSKDVVRVFDETGTIGIRYGHCYAYTLVEKLEPKIDIEDAVVRISLVHYNTLEELDKIIEVLDKALKS</sequence>
<gene>
    <name evidence="2" type="ORF">OE88DRAFT_1806389</name>
</gene>